<keyword evidence="6" id="KW-0732">Signal</keyword>
<proteinExistence type="inferred from homology"/>
<feature type="domain" description="Bowman-Birk serine protease inhibitors family" evidence="7">
    <location>
        <begin position="67"/>
        <end position="82"/>
    </location>
</feature>
<feature type="disulfide bond" evidence="5">
    <location>
        <begin position="84"/>
        <end position="93"/>
    </location>
</feature>
<evidence type="ECO:0000256" key="1">
    <source>
        <dbReference type="ARBA" id="ARBA00008506"/>
    </source>
</evidence>
<dbReference type="PROSITE" id="PS00281">
    <property type="entry name" value="BOWMAN_BIRK"/>
    <property type="match status" value="1"/>
</dbReference>
<feature type="disulfide bond" evidence="5">
    <location>
        <begin position="56"/>
        <end position="65"/>
    </location>
</feature>
<accession>A0A371ES13</accession>
<feature type="non-terminal residue" evidence="8">
    <location>
        <position position="1"/>
    </location>
</feature>
<evidence type="ECO:0000313" key="9">
    <source>
        <dbReference type="Proteomes" id="UP000257109"/>
    </source>
</evidence>
<feature type="disulfide bond" evidence="5">
    <location>
        <begin position="51"/>
        <end position="67"/>
    </location>
</feature>
<dbReference type="InterPro" id="IPR000877">
    <property type="entry name" value="Prot_inh_BBI"/>
</dbReference>
<evidence type="ECO:0000256" key="6">
    <source>
        <dbReference type="SAM" id="SignalP"/>
    </source>
</evidence>
<protein>
    <submittedName>
        <fullName evidence="8">Bowman-Birk type proteinase inhibitor 2</fullName>
    </submittedName>
</protein>
<dbReference type="GO" id="GO:0005576">
    <property type="term" value="C:extracellular region"/>
    <property type="evidence" value="ECO:0007669"/>
    <property type="project" value="InterPro"/>
</dbReference>
<feature type="signal peptide" evidence="6">
    <location>
        <begin position="1"/>
        <end position="28"/>
    </location>
</feature>
<sequence length="115" mass="12796">MGLNNKNNNMVVLNVCFLLVFLVGVTTARMDLSLLKSNHHHSSDESSEPCCDSCICSYYSQPRRCECGDIRLNSCHSACKSCICDENSEPALCLCADTTEFCYKPCESMDGMNKF</sequence>
<evidence type="ECO:0000259" key="7">
    <source>
        <dbReference type="PROSITE" id="PS00281"/>
    </source>
</evidence>
<name>A0A371ES13_MUCPR</name>
<evidence type="ECO:0000313" key="8">
    <source>
        <dbReference type="EMBL" id="RDX68845.1"/>
    </source>
</evidence>
<feature type="chain" id="PRO_5016761010" evidence="6">
    <location>
        <begin position="29"/>
        <end position="115"/>
    </location>
</feature>
<reference evidence="8" key="1">
    <citation type="submission" date="2018-05" db="EMBL/GenBank/DDBJ databases">
        <title>Draft genome of Mucuna pruriens seed.</title>
        <authorList>
            <person name="Nnadi N.E."/>
            <person name="Vos R."/>
            <person name="Hasami M.H."/>
            <person name="Devisetty U.K."/>
            <person name="Aguiy J.C."/>
        </authorList>
    </citation>
    <scope>NUCLEOTIDE SEQUENCE [LARGE SCALE GENOMIC DNA]</scope>
    <source>
        <strain evidence="8">JCA_2017</strain>
    </source>
</reference>
<dbReference type="GO" id="GO:0004867">
    <property type="term" value="F:serine-type endopeptidase inhibitor activity"/>
    <property type="evidence" value="ECO:0007669"/>
    <property type="project" value="UniProtKB-KW"/>
</dbReference>
<comment type="similarity">
    <text evidence="1">Belongs to the Bowman-Birk serine protease inhibitor family.</text>
</comment>
<dbReference type="AlphaFoldDB" id="A0A371ES13"/>
<dbReference type="Proteomes" id="UP000257109">
    <property type="component" value="Unassembled WGS sequence"/>
</dbReference>
<keyword evidence="2" id="KW-0646">Protease inhibitor</keyword>
<dbReference type="CDD" id="cd00023">
    <property type="entry name" value="BBI"/>
    <property type="match status" value="1"/>
</dbReference>
<gene>
    <name evidence="8" type="primary">BBI</name>
    <name evidence="8" type="ORF">CR513_52121</name>
</gene>
<dbReference type="InterPro" id="IPR035995">
    <property type="entry name" value="Bowman-Birk_prot_inh"/>
</dbReference>
<organism evidence="8 9">
    <name type="scientific">Mucuna pruriens</name>
    <name type="common">Velvet bean</name>
    <name type="synonym">Dolichos pruriens</name>
    <dbReference type="NCBI Taxonomy" id="157652"/>
    <lineage>
        <taxon>Eukaryota</taxon>
        <taxon>Viridiplantae</taxon>
        <taxon>Streptophyta</taxon>
        <taxon>Embryophyta</taxon>
        <taxon>Tracheophyta</taxon>
        <taxon>Spermatophyta</taxon>
        <taxon>Magnoliopsida</taxon>
        <taxon>eudicotyledons</taxon>
        <taxon>Gunneridae</taxon>
        <taxon>Pentapetalae</taxon>
        <taxon>rosids</taxon>
        <taxon>fabids</taxon>
        <taxon>Fabales</taxon>
        <taxon>Fabaceae</taxon>
        <taxon>Papilionoideae</taxon>
        <taxon>50 kb inversion clade</taxon>
        <taxon>NPAAA clade</taxon>
        <taxon>indigoferoid/millettioid clade</taxon>
        <taxon>Phaseoleae</taxon>
        <taxon>Mucuna</taxon>
    </lineage>
</organism>
<evidence type="ECO:0000256" key="3">
    <source>
        <dbReference type="ARBA" id="ARBA00022900"/>
    </source>
</evidence>
<keyword evidence="9" id="KW-1185">Reference proteome</keyword>
<evidence type="ECO:0000256" key="2">
    <source>
        <dbReference type="ARBA" id="ARBA00022690"/>
    </source>
</evidence>
<feature type="disulfide bond" evidence="5">
    <location>
        <begin position="50"/>
        <end position="106"/>
    </location>
</feature>
<dbReference type="STRING" id="157652.A0A371ES13"/>
<keyword evidence="3" id="KW-0722">Serine protease inhibitor</keyword>
<dbReference type="SMART" id="SM00269">
    <property type="entry name" value="BowB"/>
    <property type="match status" value="1"/>
</dbReference>
<dbReference type="Gene3D" id="2.10.69.10">
    <property type="entry name" value="Cysteine Protease (Bromelain) Inhibitor, subunit H"/>
    <property type="match status" value="1"/>
</dbReference>
<feature type="disulfide bond" evidence="5">
    <location>
        <begin position="79"/>
        <end position="95"/>
    </location>
</feature>
<evidence type="ECO:0000256" key="4">
    <source>
        <dbReference type="ARBA" id="ARBA00023157"/>
    </source>
</evidence>
<feature type="disulfide bond" evidence="5">
    <location>
        <begin position="75"/>
        <end position="82"/>
    </location>
</feature>
<comment type="caution">
    <text evidence="8">The sequence shown here is derived from an EMBL/GenBank/DDBJ whole genome shotgun (WGS) entry which is preliminary data.</text>
</comment>
<feature type="disulfide bond" evidence="5">
    <location>
        <begin position="54"/>
        <end position="102"/>
    </location>
</feature>
<dbReference type="EMBL" id="QJKJ01012356">
    <property type="protein sequence ID" value="RDX68845.1"/>
    <property type="molecule type" value="Genomic_DNA"/>
</dbReference>
<evidence type="ECO:0000256" key="5">
    <source>
        <dbReference type="PIRSR" id="PIRSR600877-51"/>
    </source>
</evidence>
<keyword evidence="4 5" id="KW-1015">Disulfide bond</keyword>
<dbReference type="OrthoDB" id="1928998at2759"/>
<dbReference type="SUPFAM" id="SSF57247">
    <property type="entry name" value="Bowman-Birk inhibitor, BBI"/>
    <property type="match status" value="1"/>
</dbReference>